<comment type="caution">
    <text evidence="1">The sequence shown here is derived from an EMBL/GenBank/DDBJ whole genome shotgun (WGS) entry which is preliminary data.</text>
</comment>
<evidence type="ECO:0000313" key="1">
    <source>
        <dbReference type="EMBL" id="KAJ8678177.1"/>
    </source>
</evidence>
<dbReference type="EMBL" id="CM056742">
    <property type="protein sequence ID" value="KAJ8678177.1"/>
    <property type="molecule type" value="Genomic_DNA"/>
</dbReference>
<accession>A0ACC2P6U5</accession>
<proteinExistence type="predicted"/>
<feature type="non-terminal residue" evidence="1">
    <location>
        <position position="521"/>
    </location>
</feature>
<protein>
    <submittedName>
        <fullName evidence="1">Uncharacterized protein</fullName>
    </submittedName>
</protein>
<reference evidence="1" key="1">
    <citation type="submission" date="2023-04" db="EMBL/GenBank/DDBJ databases">
        <title>A chromosome-level genome assembly of the parasitoid wasp Eretmocerus hayati.</title>
        <authorList>
            <person name="Zhong Y."/>
            <person name="Liu S."/>
            <person name="Liu Y."/>
        </authorList>
    </citation>
    <scope>NUCLEOTIDE SEQUENCE</scope>
    <source>
        <strain evidence="1">ZJU_SS_LIU_2023</strain>
    </source>
</reference>
<keyword evidence="2" id="KW-1185">Reference proteome</keyword>
<sequence length="521" mass="59382">MFVKDLPKDFYSVIHGKQCLLLVNFDVDAICASKILQTLFKTDNVVYTLVPVQGACDLLKAYQENAAEVEYVIMINCGGTINIIDFCEVEPEKRVVFFVLDSHRPYNLGNIYNGKQVRILGEPNVEEVIPEYNDVFRDDSSDEEDGGDEDDKSDHENESVQAKKIRLHETRILRRKKKRAWERKKLDTLSNYEEYSYYGKSSAVIAFELTWQISRDNLHMLWWAIVGSTEQFIMGKVDSSTSVLESGNLQDHVSRLSRMRSCDGDKQQLSAIKISFDKDLQLALYHHWTVEDSLRHSIPSAVALRLWSMKGEQRLRELLAEMGLPLAQSKQRFSSMDLNLKKEFRTMMETLAEKYKISSVIGSSFTVQYGYKFKFSASDVVYAMLATLESTSRDRSPKLCFFEASDCLTRTQKDILDKGIERAKCMLIHIYKTAQTMLEMKQITNAGTFYYIVITEASMNNLFSHPHALVLLAQLILRARVESSRNQKLKASPLVASANLSIDSDTCLIVGVPPVSAEQPK</sequence>
<organism evidence="1 2">
    <name type="scientific">Eretmocerus hayati</name>
    <dbReference type="NCBI Taxonomy" id="131215"/>
    <lineage>
        <taxon>Eukaryota</taxon>
        <taxon>Metazoa</taxon>
        <taxon>Ecdysozoa</taxon>
        <taxon>Arthropoda</taxon>
        <taxon>Hexapoda</taxon>
        <taxon>Insecta</taxon>
        <taxon>Pterygota</taxon>
        <taxon>Neoptera</taxon>
        <taxon>Endopterygota</taxon>
        <taxon>Hymenoptera</taxon>
        <taxon>Apocrita</taxon>
        <taxon>Proctotrupomorpha</taxon>
        <taxon>Chalcidoidea</taxon>
        <taxon>Aphelinidae</taxon>
        <taxon>Aphelininae</taxon>
        <taxon>Eretmocerus</taxon>
    </lineage>
</organism>
<gene>
    <name evidence="1" type="ORF">QAD02_013964</name>
</gene>
<name>A0ACC2P6U5_9HYME</name>
<dbReference type="Proteomes" id="UP001239111">
    <property type="component" value="Chromosome 2"/>
</dbReference>
<evidence type="ECO:0000313" key="2">
    <source>
        <dbReference type="Proteomes" id="UP001239111"/>
    </source>
</evidence>